<evidence type="ECO:0000256" key="8">
    <source>
        <dbReference type="SAM" id="Phobius"/>
    </source>
</evidence>
<comment type="similarity">
    <text evidence="2 7">Belongs to the ExbD/TolR family.</text>
</comment>
<evidence type="ECO:0000256" key="5">
    <source>
        <dbReference type="ARBA" id="ARBA00022989"/>
    </source>
</evidence>
<keyword evidence="7" id="KW-0653">Protein transport</keyword>
<keyword evidence="6 8" id="KW-0472">Membrane</keyword>
<sequence>MSKFTKKKSGELPPVSTASLPDIVFMLLFFFMTVTVMKDSSLLVQNELPFADQIQKLDKKDRVIYIYAGKPSERYQSTYGTSAKIQLNDKLVDVSAVAPYILQERSKKRQELQDLLTTALKVDADTNMGLISDIKQELRKVNALKINYTTRQGDSFRNLQ</sequence>
<keyword evidence="5 8" id="KW-1133">Transmembrane helix</keyword>
<comment type="subcellular location">
    <subcellularLocation>
        <location evidence="1">Cell membrane</location>
        <topology evidence="1">Single-pass membrane protein</topology>
    </subcellularLocation>
    <subcellularLocation>
        <location evidence="7">Cell membrane</location>
        <topology evidence="7">Single-pass type II membrane protein</topology>
    </subcellularLocation>
</comment>
<evidence type="ECO:0000313" key="10">
    <source>
        <dbReference type="Proteomes" id="UP000468581"/>
    </source>
</evidence>
<evidence type="ECO:0000256" key="3">
    <source>
        <dbReference type="ARBA" id="ARBA00022475"/>
    </source>
</evidence>
<comment type="caution">
    <text evidence="9">The sequence shown here is derived from an EMBL/GenBank/DDBJ whole genome shotgun (WGS) entry which is preliminary data.</text>
</comment>
<dbReference type="EMBL" id="JAABOO010000001">
    <property type="protein sequence ID" value="NER12735.1"/>
    <property type="molecule type" value="Genomic_DNA"/>
</dbReference>
<dbReference type="Pfam" id="PF02472">
    <property type="entry name" value="ExbD"/>
    <property type="match status" value="1"/>
</dbReference>
<gene>
    <name evidence="9" type="ORF">GWK08_04730</name>
</gene>
<keyword evidence="10" id="KW-1185">Reference proteome</keyword>
<reference evidence="9 10" key="1">
    <citation type="submission" date="2020-01" db="EMBL/GenBank/DDBJ databases">
        <title>Leptobacterium flavescens.</title>
        <authorList>
            <person name="Wang G."/>
        </authorList>
    </citation>
    <scope>NUCLEOTIDE SEQUENCE [LARGE SCALE GENOMIC DNA]</scope>
    <source>
        <strain evidence="9 10">KCTC 22160</strain>
    </source>
</reference>
<accession>A0A6P0UHI4</accession>
<feature type="transmembrane region" description="Helical" evidence="8">
    <location>
        <begin position="20"/>
        <end position="37"/>
    </location>
</feature>
<evidence type="ECO:0000256" key="1">
    <source>
        <dbReference type="ARBA" id="ARBA00004162"/>
    </source>
</evidence>
<keyword evidence="4 7" id="KW-0812">Transmembrane</keyword>
<dbReference type="InterPro" id="IPR003400">
    <property type="entry name" value="ExbD"/>
</dbReference>
<evidence type="ECO:0000313" key="9">
    <source>
        <dbReference type="EMBL" id="NER12735.1"/>
    </source>
</evidence>
<keyword evidence="3" id="KW-1003">Cell membrane</keyword>
<name>A0A6P0UHI4_9FLAO</name>
<dbReference type="GO" id="GO:0015031">
    <property type="term" value="P:protein transport"/>
    <property type="evidence" value="ECO:0007669"/>
    <property type="project" value="UniProtKB-KW"/>
</dbReference>
<protein>
    <submittedName>
        <fullName evidence="9">Biopolymer transporter ExbD</fullName>
    </submittedName>
</protein>
<dbReference type="GO" id="GO:0005886">
    <property type="term" value="C:plasma membrane"/>
    <property type="evidence" value="ECO:0007669"/>
    <property type="project" value="UniProtKB-SubCell"/>
</dbReference>
<keyword evidence="7" id="KW-0813">Transport</keyword>
<evidence type="ECO:0000256" key="2">
    <source>
        <dbReference type="ARBA" id="ARBA00005811"/>
    </source>
</evidence>
<proteinExistence type="inferred from homology"/>
<evidence type="ECO:0000256" key="7">
    <source>
        <dbReference type="RuleBase" id="RU003879"/>
    </source>
</evidence>
<evidence type="ECO:0000256" key="4">
    <source>
        <dbReference type="ARBA" id="ARBA00022692"/>
    </source>
</evidence>
<dbReference type="GO" id="GO:0022857">
    <property type="term" value="F:transmembrane transporter activity"/>
    <property type="evidence" value="ECO:0007669"/>
    <property type="project" value="InterPro"/>
</dbReference>
<evidence type="ECO:0000256" key="6">
    <source>
        <dbReference type="ARBA" id="ARBA00023136"/>
    </source>
</evidence>
<organism evidence="9 10">
    <name type="scientific">Leptobacterium flavescens</name>
    <dbReference type="NCBI Taxonomy" id="472055"/>
    <lineage>
        <taxon>Bacteria</taxon>
        <taxon>Pseudomonadati</taxon>
        <taxon>Bacteroidota</taxon>
        <taxon>Flavobacteriia</taxon>
        <taxon>Flavobacteriales</taxon>
        <taxon>Flavobacteriaceae</taxon>
        <taxon>Leptobacterium</taxon>
    </lineage>
</organism>
<dbReference type="RefSeq" id="WP_163605745.1">
    <property type="nucleotide sequence ID" value="NZ_JAABOO010000001.1"/>
</dbReference>
<dbReference type="AlphaFoldDB" id="A0A6P0UHI4"/>
<dbReference type="Proteomes" id="UP000468581">
    <property type="component" value="Unassembled WGS sequence"/>
</dbReference>